<organism evidence="2 3">
    <name type="scientific">Ferrovibrio xuzhouensis</name>
    <dbReference type="NCBI Taxonomy" id="1576914"/>
    <lineage>
        <taxon>Bacteria</taxon>
        <taxon>Pseudomonadati</taxon>
        <taxon>Pseudomonadota</taxon>
        <taxon>Alphaproteobacteria</taxon>
        <taxon>Rhodospirillales</taxon>
        <taxon>Rhodospirillaceae</taxon>
        <taxon>Ferrovibrio</taxon>
    </lineage>
</organism>
<gene>
    <name evidence="2" type="ORF">ACFOOQ_17320</name>
</gene>
<feature type="region of interest" description="Disordered" evidence="1">
    <location>
        <begin position="173"/>
        <end position="244"/>
    </location>
</feature>
<reference evidence="3" key="1">
    <citation type="journal article" date="2019" name="Int. J. Syst. Evol. Microbiol.">
        <title>The Global Catalogue of Microorganisms (GCM) 10K type strain sequencing project: providing services to taxonomists for standard genome sequencing and annotation.</title>
        <authorList>
            <consortium name="The Broad Institute Genomics Platform"/>
            <consortium name="The Broad Institute Genome Sequencing Center for Infectious Disease"/>
            <person name="Wu L."/>
            <person name="Ma J."/>
        </authorList>
    </citation>
    <scope>NUCLEOTIDE SEQUENCE [LARGE SCALE GENOMIC DNA]</scope>
    <source>
        <strain evidence="3">KCTC 42182</strain>
    </source>
</reference>
<sequence>MAMVPATRSGIDVSFWFLERAASERIAMSLPKLRWLLYLAQAHYAILREGAKLMPATFLVGDDGPLEPTLDLVFQAGIENPWTPTMSDTAESFLEGFWKRFGALPAIALHKLVVGDPAWKKAQENGPGSEVHVELHRGGKPVARASAPTLPARQQAKTDLPSFEEEVRAKIAEHAGEGSHPLTRAMRGQPAKTPGKATGRTASVQEAVGHLRAAPPESQEVRFTADGRSVTRWRPKRRVEGPTM</sequence>
<keyword evidence="3" id="KW-1185">Reference proteome</keyword>
<dbReference type="EMBL" id="JBHRYJ010000004">
    <property type="protein sequence ID" value="MFC3677319.1"/>
    <property type="molecule type" value="Genomic_DNA"/>
</dbReference>
<evidence type="ECO:0000313" key="3">
    <source>
        <dbReference type="Proteomes" id="UP001595711"/>
    </source>
</evidence>
<protein>
    <recommendedName>
        <fullName evidence="4">Antitoxin SocA-like Panacea domain-containing protein</fullName>
    </recommendedName>
</protein>
<name>A0ABV7VIT9_9PROT</name>
<evidence type="ECO:0008006" key="4">
    <source>
        <dbReference type="Google" id="ProtNLM"/>
    </source>
</evidence>
<comment type="caution">
    <text evidence="2">The sequence shown here is derived from an EMBL/GenBank/DDBJ whole genome shotgun (WGS) entry which is preliminary data.</text>
</comment>
<dbReference type="RefSeq" id="WP_379728858.1">
    <property type="nucleotide sequence ID" value="NZ_JBHRYJ010000004.1"/>
</dbReference>
<dbReference type="Proteomes" id="UP001595711">
    <property type="component" value="Unassembled WGS sequence"/>
</dbReference>
<accession>A0ABV7VIT9</accession>
<evidence type="ECO:0000313" key="2">
    <source>
        <dbReference type="EMBL" id="MFC3677319.1"/>
    </source>
</evidence>
<evidence type="ECO:0000256" key="1">
    <source>
        <dbReference type="SAM" id="MobiDB-lite"/>
    </source>
</evidence>
<proteinExistence type="predicted"/>